<keyword evidence="3" id="KW-0732">Signal</keyword>
<sequence length="333" mass="36998">MGKKLKIMMTMVATVTFLSLSGCGKKGTIYEEDGTVHLRMAQASAADGAIGISMEDFAKSVYEKSNGEINISVFHNGQLGSERDNIEACELGNLDIAVVNQSVLANFIPDIAAFDLPYVIESTEHADKVFLGEIGQDFLNRLSEVELKGLGIWESGFRNLTNSKKDVNSAEDIKGLRIRVMENEIHQKLWKALGADPVPMAWSEAYTGMQQGAIDGQENPSTVIDKNNVVEVNKKMAITEHVYSTVFLVMAPKTWNALSEEHQAIITECMEEENIKERELSRTMDEEALDTLENKGMVITHPDKEELISLTQDVRDTYGADYKETLERIAKAK</sequence>
<evidence type="ECO:0000313" key="4">
    <source>
        <dbReference type="EMBL" id="VYT31277.1"/>
    </source>
</evidence>
<dbReference type="Gene3D" id="3.40.190.170">
    <property type="entry name" value="Bacterial extracellular solute-binding protein, family 7"/>
    <property type="match status" value="1"/>
</dbReference>
<reference evidence="4" key="1">
    <citation type="submission" date="2019-11" db="EMBL/GenBank/DDBJ databases">
        <authorList>
            <person name="Feng L."/>
        </authorList>
    </citation>
    <scope>NUCLEOTIDE SEQUENCE</scope>
    <source>
        <strain evidence="4">BhanseniiLFYP23</strain>
    </source>
</reference>
<dbReference type="PIRSF" id="PIRSF006470">
    <property type="entry name" value="DctB"/>
    <property type="match status" value="1"/>
</dbReference>
<evidence type="ECO:0000256" key="3">
    <source>
        <dbReference type="ARBA" id="ARBA00022729"/>
    </source>
</evidence>
<dbReference type="Pfam" id="PF03480">
    <property type="entry name" value="DctP"/>
    <property type="match status" value="1"/>
</dbReference>
<dbReference type="InterPro" id="IPR018389">
    <property type="entry name" value="DctP_fam"/>
</dbReference>
<dbReference type="NCBIfam" id="NF037995">
    <property type="entry name" value="TRAP_S1"/>
    <property type="match status" value="1"/>
</dbReference>
<dbReference type="RefSeq" id="WP_009247278.1">
    <property type="nucleotide sequence ID" value="NZ_CACRSY010000016.1"/>
</dbReference>
<dbReference type="NCBIfam" id="TIGR00787">
    <property type="entry name" value="dctP"/>
    <property type="match status" value="1"/>
</dbReference>
<proteinExistence type="inferred from homology"/>
<dbReference type="AlphaFoldDB" id="A0A6N2VNM9"/>
<evidence type="ECO:0000256" key="2">
    <source>
        <dbReference type="ARBA" id="ARBA00022448"/>
    </source>
</evidence>
<comment type="similarity">
    <text evidence="1">Belongs to the bacterial solute-binding protein 7 family.</text>
</comment>
<dbReference type="InterPro" id="IPR004682">
    <property type="entry name" value="TRAP_DctP"/>
</dbReference>
<dbReference type="InterPro" id="IPR038404">
    <property type="entry name" value="TRAP_DctP_sf"/>
</dbReference>
<accession>A0A6N2VNM9</accession>
<gene>
    <name evidence="4" type="primary">yiaO_2</name>
    <name evidence="4" type="ORF">BHLFYP23_01201</name>
</gene>
<dbReference type="GO" id="GO:0030288">
    <property type="term" value="C:outer membrane-bounded periplasmic space"/>
    <property type="evidence" value="ECO:0007669"/>
    <property type="project" value="InterPro"/>
</dbReference>
<name>A0A6N2VNM9_BLAHA</name>
<organism evidence="4">
    <name type="scientific">Blautia hansenii</name>
    <name type="common">Ruminococcus hansenii</name>
    <dbReference type="NCBI Taxonomy" id="1322"/>
    <lineage>
        <taxon>Bacteria</taxon>
        <taxon>Bacillati</taxon>
        <taxon>Bacillota</taxon>
        <taxon>Clostridia</taxon>
        <taxon>Lachnospirales</taxon>
        <taxon>Lachnospiraceae</taxon>
        <taxon>Blautia</taxon>
    </lineage>
</organism>
<protein>
    <submittedName>
        <fullName evidence="4">2,3-diketo-L-gulonate-binding periplasmic protein YiaO</fullName>
    </submittedName>
</protein>
<dbReference type="PANTHER" id="PTHR33376">
    <property type="match status" value="1"/>
</dbReference>
<dbReference type="PANTHER" id="PTHR33376:SF7">
    <property type="entry name" value="C4-DICARBOXYLATE-BINDING PROTEIN DCTB"/>
    <property type="match status" value="1"/>
</dbReference>
<dbReference type="PROSITE" id="PS51257">
    <property type="entry name" value="PROKAR_LIPOPROTEIN"/>
    <property type="match status" value="1"/>
</dbReference>
<dbReference type="GO" id="GO:0055085">
    <property type="term" value="P:transmembrane transport"/>
    <property type="evidence" value="ECO:0007669"/>
    <property type="project" value="InterPro"/>
</dbReference>
<dbReference type="CDD" id="cd13675">
    <property type="entry name" value="PBP2_TRAP_SBP_like_5"/>
    <property type="match status" value="1"/>
</dbReference>
<dbReference type="EMBL" id="CACRSY010000016">
    <property type="protein sequence ID" value="VYT31277.1"/>
    <property type="molecule type" value="Genomic_DNA"/>
</dbReference>
<keyword evidence="2" id="KW-0813">Transport</keyword>
<evidence type="ECO:0000256" key="1">
    <source>
        <dbReference type="ARBA" id="ARBA00009023"/>
    </source>
</evidence>